<accession>A0A9D1G735</accession>
<reference evidence="3" key="1">
    <citation type="submission" date="2020-10" db="EMBL/GenBank/DDBJ databases">
        <authorList>
            <person name="Gilroy R."/>
        </authorList>
    </citation>
    <scope>NUCLEOTIDE SEQUENCE</scope>
    <source>
        <strain evidence="3">14508</strain>
    </source>
</reference>
<evidence type="ECO:0000313" key="3">
    <source>
        <dbReference type="EMBL" id="HIT16754.1"/>
    </source>
</evidence>
<reference evidence="3" key="2">
    <citation type="journal article" date="2021" name="PeerJ">
        <title>Extensive microbial diversity within the chicken gut microbiome revealed by metagenomics and culture.</title>
        <authorList>
            <person name="Gilroy R."/>
            <person name="Ravi A."/>
            <person name="Getino M."/>
            <person name="Pursley I."/>
            <person name="Horton D.L."/>
            <person name="Alikhan N.F."/>
            <person name="Baker D."/>
            <person name="Gharbi K."/>
            <person name="Hall N."/>
            <person name="Watson M."/>
            <person name="Adriaenssens E.M."/>
            <person name="Foster-Nyarko E."/>
            <person name="Jarju S."/>
            <person name="Secka A."/>
            <person name="Antonio M."/>
            <person name="Oren A."/>
            <person name="Chaudhuri R.R."/>
            <person name="La Ragione R."/>
            <person name="Hildebrand F."/>
            <person name="Pallen M.J."/>
        </authorList>
    </citation>
    <scope>NUCLEOTIDE SEQUENCE</scope>
    <source>
        <strain evidence="3">14508</strain>
    </source>
</reference>
<dbReference type="Gene3D" id="4.10.520.10">
    <property type="entry name" value="IHF-like DNA-binding proteins"/>
    <property type="match status" value="1"/>
</dbReference>
<dbReference type="SMART" id="SM00411">
    <property type="entry name" value="BHL"/>
    <property type="match status" value="1"/>
</dbReference>
<dbReference type="InterPro" id="IPR010992">
    <property type="entry name" value="IHF-like_DNA-bd_dom_sf"/>
</dbReference>
<dbReference type="PANTHER" id="PTHR33175:SF2">
    <property type="entry name" value="INTEGRATION HOST FACTOR SUBUNIT ALPHA"/>
    <property type="match status" value="1"/>
</dbReference>
<dbReference type="InterPro" id="IPR000119">
    <property type="entry name" value="Hist_DNA-bd"/>
</dbReference>
<evidence type="ECO:0000313" key="4">
    <source>
        <dbReference type="Proteomes" id="UP000886893"/>
    </source>
</evidence>
<organism evidence="3 4">
    <name type="scientific">Candidatus Caccosoma faecigallinarum</name>
    <dbReference type="NCBI Taxonomy" id="2840720"/>
    <lineage>
        <taxon>Bacteria</taxon>
        <taxon>Bacillati</taxon>
        <taxon>Bacillota</taxon>
        <taxon>Bacillota incertae sedis</taxon>
        <taxon>Candidatus Caccosoma</taxon>
    </lineage>
</organism>
<dbReference type="PANTHER" id="PTHR33175">
    <property type="entry name" value="DNA-BINDING PROTEIN HU"/>
    <property type="match status" value="1"/>
</dbReference>
<proteinExistence type="inferred from homology"/>
<keyword evidence="2" id="KW-0175">Coiled coil</keyword>
<protein>
    <submittedName>
        <fullName evidence="3">HU family DNA-binding protein</fullName>
    </submittedName>
</protein>
<dbReference type="GO" id="GO:0003677">
    <property type="term" value="F:DNA binding"/>
    <property type="evidence" value="ECO:0007669"/>
    <property type="project" value="UniProtKB-KW"/>
</dbReference>
<sequence>MLKQKDWVNVLVEKLSCSKKDAKEYYDLVFDNLKNTISPTENIKISGFGVMKLRKTMPKEQINLVTGNVETVPEHNVITFKPYFALQPKPTAIEVEGENIDAALDAAAAVTAAAEAAMEEERAKEAALKEQEKEEAKVEENAPVEEEKVEATPVVELENLVWVYGDQSYTENEIKKVLMQKTELSEVDVDASLAIVKNSLRDVAPHSTTIKVVEEKETFNFIFDK</sequence>
<feature type="coiled-coil region" evidence="2">
    <location>
        <begin position="111"/>
        <end position="148"/>
    </location>
</feature>
<comment type="caution">
    <text evidence="3">The sequence shown here is derived from an EMBL/GenBank/DDBJ whole genome shotgun (WGS) entry which is preliminary data.</text>
</comment>
<dbReference type="AlphaFoldDB" id="A0A9D1G735"/>
<dbReference type="EMBL" id="DVKI01000001">
    <property type="protein sequence ID" value="HIT16754.1"/>
    <property type="molecule type" value="Genomic_DNA"/>
</dbReference>
<evidence type="ECO:0000256" key="1">
    <source>
        <dbReference type="RuleBase" id="RU003939"/>
    </source>
</evidence>
<dbReference type="Pfam" id="PF00216">
    <property type="entry name" value="Bac_DNA_binding"/>
    <property type="match status" value="1"/>
</dbReference>
<dbReference type="GO" id="GO:0005829">
    <property type="term" value="C:cytosol"/>
    <property type="evidence" value="ECO:0007669"/>
    <property type="project" value="TreeGrafter"/>
</dbReference>
<dbReference type="Proteomes" id="UP000886893">
    <property type="component" value="Unassembled WGS sequence"/>
</dbReference>
<evidence type="ECO:0000256" key="2">
    <source>
        <dbReference type="SAM" id="Coils"/>
    </source>
</evidence>
<dbReference type="GO" id="GO:0030527">
    <property type="term" value="F:structural constituent of chromatin"/>
    <property type="evidence" value="ECO:0007669"/>
    <property type="project" value="InterPro"/>
</dbReference>
<name>A0A9D1G735_9FIRM</name>
<comment type="similarity">
    <text evidence="1">Belongs to the bacterial histone-like protein family.</text>
</comment>
<keyword evidence="3" id="KW-0238">DNA-binding</keyword>
<gene>
    <name evidence="3" type="ORF">IAD04_00015</name>
</gene>
<dbReference type="SUPFAM" id="SSF47729">
    <property type="entry name" value="IHF-like DNA-binding proteins"/>
    <property type="match status" value="1"/>
</dbReference>